<accession>A0A1G1W5N1</accession>
<evidence type="ECO:0000313" key="3">
    <source>
        <dbReference type="EMBL" id="OGY22975.1"/>
    </source>
</evidence>
<evidence type="ECO:0000256" key="2">
    <source>
        <dbReference type="SAM" id="Phobius"/>
    </source>
</evidence>
<dbReference type="AlphaFoldDB" id="A0A1G1W5N1"/>
<dbReference type="STRING" id="1802593.A2172_03520"/>
<keyword evidence="2" id="KW-1133">Transmembrane helix</keyword>
<evidence type="ECO:0000313" key="4">
    <source>
        <dbReference type="Proteomes" id="UP000176631"/>
    </source>
</evidence>
<dbReference type="Proteomes" id="UP000176631">
    <property type="component" value="Unassembled WGS sequence"/>
</dbReference>
<feature type="transmembrane region" description="Helical" evidence="2">
    <location>
        <begin position="15"/>
        <end position="37"/>
    </location>
</feature>
<sequence length="232" mass="26147">MPEKSSVPLISWKKVILTVIPILLITTLIAVGIWFYVQFQTKTEDNTAATTNKLVATPSPKKTSTSSAKKTDELESTKNWTLYTDAIGKFSLKYPVGWVKTNEYDNSNSQKSKTGEIWLRLVEFQKSSGKELLGMFMVNVANNPENLSLTNFYNSHQTFFSGYLLQETSELTIDSKATLKITYDGVQSYDQVGYVVASNQKVYLFNYLVITDTKNTVSSAEYEQIFSTVTLK</sequence>
<feature type="compositionally biased region" description="Low complexity" evidence="1">
    <location>
        <begin position="56"/>
        <end position="68"/>
    </location>
</feature>
<gene>
    <name evidence="3" type="ORF">A2172_03520</name>
</gene>
<evidence type="ECO:0000256" key="1">
    <source>
        <dbReference type="SAM" id="MobiDB-lite"/>
    </source>
</evidence>
<keyword evidence="2" id="KW-0472">Membrane</keyword>
<reference evidence="3 4" key="1">
    <citation type="journal article" date="2016" name="Nat. Commun.">
        <title>Thousands of microbial genomes shed light on interconnected biogeochemical processes in an aquifer system.</title>
        <authorList>
            <person name="Anantharaman K."/>
            <person name="Brown C.T."/>
            <person name="Hug L.A."/>
            <person name="Sharon I."/>
            <person name="Castelle C.J."/>
            <person name="Probst A.J."/>
            <person name="Thomas B.C."/>
            <person name="Singh A."/>
            <person name="Wilkins M.J."/>
            <person name="Karaoz U."/>
            <person name="Brodie E.L."/>
            <person name="Williams K.H."/>
            <person name="Hubbard S.S."/>
            <person name="Banfield J.F."/>
        </authorList>
    </citation>
    <scope>NUCLEOTIDE SEQUENCE [LARGE SCALE GENOMIC DNA]</scope>
</reference>
<protein>
    <recommendedName>
        <fullName evidence="5">PsbP C-terminal domain-containing protein</fullName>
    </recommendedName>
</protein>
<proteinExistence type="predicted"/>
<dbReference type="EMBL" id="MHCP01000030">
    <property type="protein sequence ID" value="OGY22975.1"/>
    <property type="molecule type" value="Genomic_DNA"/>
</dbReference>
<organism evidence="3 4">
    <name type="scientific">Candidatus Woykebacteria bacterium RBG_13_40_15</name>
    <dbReference type="NCBI Taxonomy" id="1802593"/>
    <lineage>
        <taxon>Bacteria</taxon>
        <taxon>Candidatus Woykeibacteriota</taxon>
    </lineage>
</organism>
<name>A0A1G1W5N1_9BACT</name>
<evidence type="ECO:0008006" key="5">
    <source>
        <dbReference type="Google" id="ProtNLM"/>
    </source>
</evidence>
<comment type="caution">
    <text evidence="3">The sequence shown here is derived from an EMBL/GenBank/DDBJ whole genome shotgun (WGS) entry which is preliminary data.</text>
</comment>
<keyword evidence="2" id="KW-0812">Transmembrane</keyword>
<feature type="region of interest" description="Disordered" evidence="1">
    <location>
        <begin position="51"/>
        <end position="70"/>
    </location>
</feature>